<evidence type="ECO:0000313" key="4">
    <source>
        <dbReference type="EMBL" id="KAK1264956.1"/>
    </source>
</evidence>
<evidence type="ECO:0000256" key="3">
    <source>
        <dbReference type="ARBA" id="ARBA00022786"/>
    </source>
</evidence>
<dbReference type="FunFam" id="1.25.40.420:FF:000008">
    <property type="entry name" value="BTB/POZ domain-containing protein POB1"/>
    <property type="match status" value="1"/>
</dbReference>
<evidence type="ECO:0000313" key="5">
    <source>
        <dbReference type="Proteomes" id="UP001179952"/>
    </source>
</evidence>
<dbReference type="PANTHER" id="PTHR46336:SF3">
    <property type="entry name" value="BTB_POZ DOMAIN-CONTAINING PROTEIN POB1"/>
    <property type="match status" value="1"/>
</dbReference>
<sequence length="239" mass="28527">MTFIEIEGVFGGEKLWASEDEVFEIVLKWARNHFPALQKRQKRLGFYITRLVRFPFMTLRKLREVLMCEDLNREFAKRVVNEALFFKADPLHCNGALNNERQFIARTYMKRIVFYDLQLEKCKKLKGGETLYSETYLLGKQTFSLRMEHHNESNSFALYLDMRDTSLAPIKVVCEISAKLKPQMSFTEQFKFEKQYNVNQTRWGFHNMTDILWESFTSDHSRYFIDGILHLRAELYIVE</sequence>
<reference evidence="4" key="2">
    <citation type="submission" date="2023-06" db="EMBL/GenBank/DDBJ databases">
        <authorList>
            <person name="Ma L."/>
            <person name="Liu K.-W."/>
            <person name="Li Z."/>
            <person name="Hsiao Y.-Y."/>
            <person name="Qi Y."/>
            <person name="Fu T."/>
            <person name="Tang G."/>
            <person name="Zhang D."/>
            <person name="Sun W.-H."/>
            <person name="Liu D.-K."/>
            <person name="Li Y."/>
            <person name="Chen G.-Z."/>
            <person name="Liu X.-D."/>
            <person name="Liao X.-Y."/>
            <person name="Jiang Y.-T."/>
            <person name="Yu X."/>
            <person name="Hao Y."/>
            <person name="Huang J."/>
            <person name="Zhao X.-W."/>
            <person name="Ke S."/>
            <person name="Chen Y.-Y."/>
            <person name="Wu W.-L."/>
            <person name="Hsu J.-L."/>
            <person name="Lin Y.-F."/>
            <person name="Huang M.-D."/>
            <person name="Li C.-Y."/>
            <person name="Huang L."/>
            <person name="Wang Z.-W."/>
            <person name="Zhao X."/>
            <person name="Zhong W.-Y."/>
            <person name="Peng D.-H."/>
            <person name="Ahmad S."/>
            <person name="Lan S."/>
            <person name="Zhang J.-S."/>
            <person name="Tsai W.-C."/>
            <person name="Van De Peer Y."/>
            <person name="Liu Z.-J."/>
        </authorList>
    </citation>
    <scope>NUCLEOTIDE SEQUENCE</scope>
    <source>
        <strain evidence="4">SCP</strain>
        <tissue evidence="4">Leaves</tissue>
    </source>
</reference>
<dbReference type="GO" id="GO:0005634">
    <property type="term" value="C:nucleus"/>
    <property type="evidence" value="ECO:0007669"/>
    <property type="project" value="TreeGrafter"/>
</dbReference>
<dbReference type="SUPFAM" id="SSF49599">
    <property type="entry name" value="TRAF domain-like"/>
    <property type="match status" value="1"/>
</dbReference>
<keyword evidence="5" id="KW-1185">Reference proteome</keyword>
<gene>
    <name evidence="4" type="ORF">QJS04_geneDACA010666</name>
</gene>
<organism evidence="4 5">
    <name type="scientific">Acorus gramineus</name>
    <name type="common">Dwarf sweet flag</name>
    <dbReference type="NCBI Taxonomy" id="55184"/>
    <lineage>
        <taxon>Eukaryota</taxon>
        <taxon>Viridiplantae</taxon>
        <taxon>Streptophyta</taxon>
        <taxon>Embryophyta</taxon>
        <taxon>Tracheophyta</taxon>
        <taxon>Spermatophyta</taxon>
        <taxon>Magnoliopsida</taxon>
        <taxon>Liliopsida</taxon>
        <taxon>Acoraceae</taxon>
        <taxon>Acorus</taxon>
    </lineage>
</organism>
<comment type="function">
    <text evidence="1">May act as a substrate-specific adapter of an E3 ubiquitin-protein ligase complex (CUL3-RBX1-BTB) which mediates the ubiquitination and subsequent proteasomal degradation of target proteins.</text>
</comment>
<evidence type="ECO:0000256" key="2">
    <source>
        <dbReference type="ARBA" id="ARBA00004906"/>
    </source>
</evidence>
<dbReference type="AlphaFoldDB" id="A0AAV9ALG3"/>
<protein>
    <submittedName>
        <fullName evidence="4">BTB/POZ domain-containing protein POB1</fullName>
    </submittedName>
</protein>
<reference evidence="4" key="1">
    <citation type="journal article" date="2023" name="Nat. Commun.">
        <title>Diploid and tetraploid genomes of Acorus and the evolution of monocots.</title>
        <authorList>
            <person name="Ma L."/>
            <person name="Liu K.W."/>
            <person name="Li Z."/>
            <person name="Hsiao Y.Y."/>
            <person name="Qi Y."/>
            <person name="Fu T."/>
            <person name="Tang G.D."/>
            <person name="Zhang D."/>
            <person name="Sun W.H."/>
            <person name="Liu D.K."/>
            <person name="Li Y."/>
            <person name="Chen G.Z."/>
            <person name="Liu X.D."/>
            <person name="Liao X.Y."/>
            <person name="Jiang Y.T."/>
            <person name="Yu X."/>
            <person name="Hao Y."/>
            <person name="Huang J."/>
            <person name="Zhao X.W."/>
            <person name="Ke S."/>
            <person name="Chen Y.Y."/>
            <person name="Wu W.L."/>
            <person name="Hsu J.L."/>
            <person name="Lin Y.F."/>
            <person name="Huang M.D."/>
            <person name="Li C.Y."/>
            <person name="Huang L."/>
            <person name="Wang Z.W."/>
            <person name="Zhao X."/>
            <person name="Zhong W.Y."/>
            <person name="Peng D.H."/>
            <person name="Ahmad S."/>
            <person name="Lan S."/>
            <person name="Zhang J.S."/>
            <person name="Tsai W.C."/>
            <person name="Van de Peer Y."/>
            <person name="Liu Z.J."/>
        </authorList>
    </citation>
    <scope>NUCLEOTIDE SEQUENCE</scope>
    <source>
        <strain evidence="4">SCP</strain>
    </source>
</reference>
<dbReference type="GO" id="GO:0010114">
    <property type="term" value="P:response to red light"/>
    <property type="evidence" value="ECO:0007669"/>
    <property type="project" value="TreeGrafter"/>
</dbReference>
<dbReference type="PANTHER" id="PTHR46336">
    <property type="entry name" value="OS02G0260700 PROTEIN"/>
    <property type="match status" value="1"/>
</dbReference>
<dbReference type="Gene3D" id="1.25.40.420">
    <property type="match status" value="1"/>
</dbReference>
<dbReference type="EMBL" id="JAUJYN010000008">
    <property type="protein sequence ID" value="KAK1264956.1"/>
    <property type="molecule type" value="Genomic_DNA"/>
</dbReference>
<dbReference type="Proteomes" id="UP001179952">
    <property type="component" value="Unassembled WGS sequence"/>
</dbReference>
<accession>A0AAV9ALG3</accession>
<name>A0AAV9ALG3_ACOGR</name>
<comment type="caution">
    <text evidence="4">The sequence shown here is derived from an EMBL/GenBank/DDBJ whole genome shotgun (WGS) entry which is preliminary data.</text>
</comment>
<comment type="pathway">
    <text evidence="2">Protein modification; protein ubiquitination.</text>
</comment>
<keyword evidence="3" id="KW-0833">Ubl conjugation pathway</keyword>
<proteinExistence type="predicted"/>
<dbReference type="InterPro" id="IPR045890">
    <property type="entry name" value="POB1-like"/>
</dbReference>
<evidence type="ECO:0000256" key="1">
    <source>
        <dbReference type="ARBA" id="ARBA00002668"/>
    </source>
</evidence>